<dbReference type="KEGG" id="erl:AOC36_07065"/>
<organism evidence="12 13">
    <name type="scientific">Erysipelothrix larvae</name>
    <dbReference type="NCBI Taxonomy" id="1514105"/>
    <lineage>
        <taxon>Bacteria</taxon>
        <taxon>Bacillati</taxon>
        <taxon>Bacillota</taxon>
        <taxon>Erysipelotrichia</taxon>
        <taxon>Erysipelotrichales</taxon>
        <taxon>Erysipelotrichaceae</taxon>
        <taxon>Erysipelothrix</taxon>
    </lineage>
</organism>
<evidence type="ECO:0000256" key="2">
    <source>
        <dbReference type="ARBA" id="ARBA00004496"/>
    </source>
</evidence>
<dbReference type="InterPro" id="IPR002410">
    <property type="entry name" value="Peptidase_S33"/>
</dbReference>
<evidence type="ECO:0000259" key="11">
    <source>
        <dbReference type="Pfam" id="PF00561"/>
    </source>
</evidence>
<dbReference type="PIRSF" id="PIRSF006431">
    <property type="entry name" value="Pept_S33"/>
    <property type="match status" value="1"/>
</dbReference>
<dbReference type="AlphaFoldDB" id="A0A109UH52"/>
<comment type="subcellular location">
    <subcellularLocation>
        <location evidence="2 8">Cytoplasm</location>
    </subcellularLocation>
</comment>
<gene>
    <name evidence="12" type="ORF">AOC36_07065</name>
</gene>
<evidence type="ECO:0000256" key="8">
    <source>
        <dbReference type="PIRNR" id="PIRNR006431"/>
    </source>
</evidence>
<evidence type="ECO:0000256" key="5">
    <source>
        <dbReference type="ARBA" id="ARBA00022490"/>
    </source>
</evidence>
<dbReference type="RefSeq" id="WP_067632829.1">
    <property type="nucleotide sequence ID" value="NZ_CP013213.1"/>
</dbReference>
<evidence type="ECO:0000256" key="6">
    <source>
        <dbReference type="ARBA" id="ARBA00022670"/>
    </source>
</evidence>
<dbReference type="SUPFAM" id="SSF53474">
    <property type="entry name" value="alpha/beta-Hydrolases"/>
    <property type="match status" value="1"/>
</dbReference>
<dbReference type="PANTHER" id="PTHR43722">
    <property type="entry name" value="PROLINE IMINOPEPTIDASE"/>
    <property type="match status" value="1"/>
</dbReference>
<dbReference type="GO" id="GO:0006508">
    <property type="term" value="P:proteolysis"/>
    <property type="evidence" value="ECO:0007669"/>
    <property type="project" value="UniProtKB-KW"/>
</dbReference>
<dbReference type="Gene3D" id="3.40.50.1820">
    <property type="entry name" value="alpha/beta hydrolase"/>
    <property type="match status" value="1"/>
</dbReference>
<keyword evidence="6 8" id="KW-0645">Protease</keyword>
<feature type="active site" evidence="9">
    <location>
        <position position="256"/>
    </location>
</feature>
<dbReference type="GO" id="GO:0004177">
    <property type="term" value="F:aminopeptidase activity"/>
    <property type="evidence" value="ECO:0007669"/>
    <property type="project" value="UniProtKB-UniRule"/>
</dbReference>
<feature type="active site" description="Proton donor" evidence="9">
    <location>
        <position position="284"/>
    </location>
</feature>
<feature type="active site" description="Nucleophile" evidence="9">
    <location>
        <position position="101"/>
    </location>
</feature>
<sequence>MNEPVYLETGDGHTLAVYCRGQRNKPAVIVCHGGPGGSINDASFECFDLDQWFVIAFDQRGCGRSTPFASLHNNTIFHSVSDMEIIRNHFNLDSWVVFGGSYGTTLALTYAIHHKHRVKALVLRGIFLGRDEDIQWLYQAGCSYFFPTHFESFKAVIPKEKQGDLVSAYYEIFKSADESLKRRAAKAWADWEMSVVRLIPPDDLSSIEIKDSDISLALLECHYFANHMFWDDDNYILNNVSTIQDIATYIAHGRYDVDCRPSGAYELALHLDKCELVFTEASGHSGSEPNTQAALTRFMKHLETQ</sequence>
<dbReference type="InterPro" id="IPR029058">
    <property type="entry name" value="AB_hydrolase_fold"/>
</dbReference>
<keyword evidence="5 8" id="KW-0963">Cytoplasm</keyword>
<evidence type="ECO:0000313" key="12">
    <source>
        <dbReference type="EMBL" id="AMC93752.1"/>
    </source>
</evidence>
<keyword evidence="13" id="KW-1185">Reference proteome</keyword>
<dbReference type="EMBL" id="CP013213">
    <property type="protein sequence ID" value="AMC93752.1"/>
    <property type="molecule type" value="Genomic_DNA"/>
</dbReference>
<dbReference type="GO" id="GO:0005737">
    <property type="term" value="C:cytoplasm"/>
    <property type="evidence" value="ECO:0007669"/>
    <property type="project" value="UniProtKB-SubCell"/>
</dbReference>
<evidence type="ECO:0000256" key="9">
    <source>
        <dbReference type="PIRSR" id="PIRSR006431-1"/>
    </source>
</evidence>
<dbReference type="PRINTS" id="PR00793">
    <property type="entry name" value="PROAMNOPTASE"/>
</dbReference>
<comment type="similarity">
    <text evidence="3 8 10">Belongs to the peptidase S33 family.</text>
</comment>
<evidence type="ECO:0000256" key="10">
    <source>
        <dbReference type="RuleBase" id="RU003421"/>
    </source>
</evidence>
<dbReference type="InterPro" id="IPR000073">
    <property type="entry name" value="AB_hydrolase_1"/>
</dbReference>
<evidence type="ECO:0000256" key="1">
    <source>
        <dbReference type="ARBA" id="ARBA00001585"/>
    </source>
</evidence>
<dbReference type="EC" id="3.4.11.5" evidence="8 10"/>
<protein>
    <recommendedName>
        <fullName evidence="8 10">Proline iminopeptidase</fullName>
        <shortName evidence="8">PIP</shortName>
        <ecNumber evidence="8 10">3.4.11.5</ecNumber>
    </recommendedName>
    <alternativeName>
        <fullName evidence="8">Prolyl aminopeptidase</fullName>
    </alternativeName>
</protein>
<dbReference type="STRING" id="1514105.AOC36_07065"/>
<feature type="domain" description="AB hydrolase-1" evidence="11">
    <location>
        <begin position="26"/>
        <end position="195"/>
    </location>
</feature>
<dbReference type="Pfam" id="PF00561">
    <property type="entry name" value="Abhydrolase_1"/>
    <property type="match status" value="1"/>
</dbReference>
<evidence type="ECO:0000256" key="3">
    <source>
        <dbReference type="ARBA" id="ARBA00010088"/>
    </source>
</evidence>
<evidence type="ECO:0000313" key="13">
    <source>
        <dbReference type="Proteomes" id="UP000063781"/>
    </source>
</evidence>
<proteinExistence type="inferred from homology"/>
<dbReference type="NCBIfam" id="TIGR01249">
    <property type="entry name" value="pro_imino_pep_1"/>
    <property type="match status" value="1"/>
</dbReference>
<evidence type="ECO:0000256" key="4">
    <source>
        <dbReference type="ARBA" id="ARBA00022438"/>
    </source>
</evidence>
<comment type="catalytic activity">
    <reaction evidence="1 8 10">
        <text>Release of N-terminal proline from a peptide.</text>
        <dbReference type="EC" id="3.4.11.5"/>
    </reaction>
</comment>
<evidence type="ECO:0000256" key="7">
    <source>
        <dbReference type="ARBA" id="ARBA00022801"/>
    </source>
</evidence>
<accession>A0A109UH52</accession>
<dbReference type="OrthoDB" id="53505at2"/>
<keyword evidence="7 8" id="KW-0378">Hydrolase</keyword>
<dbReference type="PANTHER" id="PTHR43722:SF1">
    <property type="entry name" value="PROLINE IMINOPEPTIDASE"/>
    <property type="match status" value="1"/>
</dbReference>
<dbReference type="Proteomes" id="UP000063781">
    <property type="component" value="Chromosome"/>
</dbReference>
<reference evidence="12 13" key="1">
    <citation type="submission" date="2015-10" db="EMBL/GenBank/DDBJ databases">
        <title>Erysipelothrix larvae sp. LV19 isolated from the larval gut of the rhinoceros beetle, Trypoxylus dichotomus.</title>
        <authorList>
            <person name="Lim S."/>
            <person name="Kim B.-C."/>
        </authorList>
    </citation>
    <scope>NUCLEOTIDE SEQUENCE [LARGE SCALE GENOMIC DNA]</scope>
    <source>
        <strain evidence="12 13">LV19</strain>
    </source>
</reference>
<name>A0A109UH52_9FIRM</name>
<keyword evidence="4 8" id="KW-0031">Aminopeptidase</keyword>
<dbReference type="InterPro" id="IPR005944">
    <property type="entry name" value="Pro_iminopeptidase"/>
</dbReference>